<evidence type="ECO:0000256" key="1">
    <source>
        <dbReference type="SAM" id="SignalP"/>
    </source>
</evidence>
<reference evidence="3" key="2">
    <citation type="submission" date="2020-09" db="EMBL/GenBank/DDBJ databases">
        <authorList>
            <person name="Sun Q."/>
            <person name="Zhou Y."/>
        </authorList>
    </citation>
    <scope>NUCLEOTIDE SEQUENCE</scope>
    <source>
        <strain evidence="3">CGMCC 1.15290</strain>
    </source>
</reference>
<protein>
    <recommendedName>
        <fullName evidence="2">DUF6443 domain-containing protein</fullName>
    </recommendedName>
</protein>
<sequence>MEKKIFFVVSFILSLALAVSAQVKPLAEGVSAAQTVANKPGAYLPGTPLNYVRTWVPARPLTVEADVISASRTVREVARSTSYVDGLGRPLQTVTWQGSPVNDSNAVFDLVSPVVYDELGREKYKYLPYTSTGNSGVFKTTPFADQETFMSARYPGEQVYYAQIDYESAPINRVLKSMAPGNSWAGSGRGVQSAYELNAADEVRVWTIGFATGSVPASPGFYAPGVLYRTVTTDEHGKRTVEYKNKTGQVVLKKAEITDGAAITAFAGWLHTYYVYDDLRMLRYVIQPKGVEQLSVNWAFDATTWSGSNIAKELCFSYEYDSQNRMIIKRVPGAGEVHMVYDARDRLVMTQDARMRTSQHWLVTQYDDFNRPAKTYLWTSASARATHATAAAGSTNYPGVASPVDGYLTVTFYDNYDWVSTSGSGLAATFASGETTADFLAASDVNFPYPRAVTSVATVKGMVTGMQVKVLGTSQYLFTINYYDDRGRLVQTKSTNTSGATDISTTQYSFDGKALMTKNSHATTAMTPGTVKVMTRQSYDHAGRLLAVKKQVNNGAWVVVDSLIYDAAGQLLTKRLGQKKPGGVYNSLPIETLTYAYNIRGWLTGINKGYVANPTGVNNFFGEEISYNYGFTQKQYNGNIAGITWCSRNDQQVRSYGYTYDAVSRLLKADFTEKINATTWNTSLGRDYTTVMGNGSNPSLAYDANGNILRMQHYVTPSVRIDDLTYNYDFSVAGNRLKRVTDAFNNAASTLGDFKEITSGQTQDYDYDGNGNMVYDLNKGISNIAYNYLNLPSLITVTGKGSVAYTYDARGNKLKKVVTDATNSNAVTTTSYIGSFQYENNDLKQLAHEEGRIRRKPDGSYAYDYFVKDHLGNIRATLTEEETVSVYKVATMELDSAAQEETYYANLAETRAFKPAAYPDRDSTNRYVAKLDGRQKKLGPSLLLKVNAGDKINIRAKSWYQHNGKDKEVAMPFAGTVSGLLGNTLETELLHDGPVLQAASGAAAILPGVISFLQTRDATDEKISRKPKAYLNWVLLDEDLKPVKEDTARKSLKQPEYAGFQRVGEEEKLTQHVKEGWEVEKSGYVYVFTSSESADADVVFEDLGVTSIQGPLLEVDHYYPFGLSIAGIGGKAEGRLQNKFKYNGKELQNKEFADGSGLEWFDYGARMYDVQVGRWNVIDPKSEKYNSISTYQYCMNNPLLYIDPDGRDNVVYLHGLDGISKNELKELRKQVNANFASMKLKTRAEIFKGKDFSKFYSQMDKNDAVAFIGKADAVINAVNSVDKVLGKTLREDPDFGSKGATNPEHSQFKGNIIAINTEDAKIQSKDFHVSMTEAIAFDVVHGAGHNAGLGHGGDRAAGDASKRFIPSHSIMSDGERLLSNVNQGPRPIVPEFSKLGDFVKTTDNHGVIRDFYMKRFENSTPKANKNIPVQ</sequence>
<keyword evidence="4" id="KW-1185">Reference proteome</keyword>
<feature type="signal peptide" evidence="1">
    <location>
        <begin position="1"/>
        <end position="21"/>
    </location>
</feature>
<comment type="caution">
    <text evidence="3">The sequence shown here is derived from an EMBL/GenBank/DDBJ whole genome shotgun (WGS) entry which is preliminary data.</text>
</comment>
<dbReference type="InterPro" id="IPR045619">
    <property type="entry name" value="DUF6443"/>
</dbReference>
<feature type="domain" description="DUF6443" evidence="2">
    <location>
        <begin position="68"/>
        <end position="196"/>
    </location>
</feature>
<evidence type="ECO:0000313" key="4">
    <source>
        <dbReference type="Proteomes" id="UP000627292"/>
    </source>
</evidence>
<dbReference type="InterPro" id="IPR022385">
    <property type="entry name" value="Rhs_assc_core"/>
</dbReference>
<evidence type="ECO:0000313" key="3">
    <source>
        <dbReference type="EMBL" id="GGH76703.1"/>
    </source>
</evidence>
<dbReference type="Gene3D" id="2.180.10.10">
    <property type="entry name" value="RHS repeat-associated core"/>
    <property type="match status" value="2"/>
</dbReference>
<gene>
    <name evidence="3" type="ORF">GCM10011379_41940</name>
</gene>
<accession>A0A917J0P7</accession>
<organism evidence="3 4">
    <name type="scientific">Filimonas zeae</name>
    <dbReference type="NCBI Taxonomy" id="1737353"/>
    <lineage>
        <taxon>Bacteria</taxon>
        <taxon>Pseudomonadati</taxon>
        <taxon>Bacteroidota</taxon>
        <taxon>Chitinophagia</taxon>
        <taxon>Chitinophagales</taxon>
        <taxon>Chitinophagaceae</taxon>
        <taxon>Filimonas</taxon>
    </lineage>
</organism>
<dbReference type="Proteomes" id="UP000627292">
    <property type="component" value="Unassembled WGS sequence"/>
</dbReference>
<name>A0A917J0P7_9BACT</name>
<dbReference type="InterPro" id="IPR050708">
    <property type="entry name" value="T6SS_VgrG/RHS"/>
</dbReference>
<keyword evidence="1" id="KW-0732">Signal</keyword>
<reference evidence="3" key="1">
    <citation type="journal article" date="2014" name="Int. J. Syst. Evol. Microbiol.">
        <title>Complete genome sequence of Corynebacterium casei LMG S-19264T (=DSM 44701T), isolated from a smear-ripened cheese.</title>
        <authorList>
            <consortium name="US DOE Joint Genome Institute (JGI-PGF)"/>
            <person name="Walter F."/>
            <person name="Albersmeier A."/>
            <person name="Kalinowski J."/>
            <person name="Ruckert C."/>
        </authorList>
    </citation>
    <scope>NUCLEOTIDE SEQUENCE</scope>
    <source>
        <strain evidence="3">CGMCC 1.15290</strain>
    </source>
</reference>
<dbReference type="EMBL" id="BMIB01000004">
    <property type="protein sequence ID" value="GGH76703.1"/>
    <property type="molecule type" value="Genomic_DNA"/>
</dbReference>
<evidence type="ECO:0000259" key="2">
    <source>
        <dbReference type="Pfam" id="PF20041"/>
    </source>
</evidence>
<dbReference type="Pfam" id="PF20041">
    <property type="entry name" value="DUF6443"/>
    <property type="match status" value="1"/>
</dbReference>
<dbReference type="PANTHER" id="PTHR32305:SF15">
    <property type="entry name" value="PROTEIN RHSA-RELATED"/>
    <property type="match status" value="1"/>
</dbReference>
<proteinExistence type="predicted"/>
<dbReference type="RefSeq" id="WP_229687947.1">
    <property type="nucleotide sequence ID" value="NZ_BMIB01000004.1"/>
</dbReference>
<feature type="chain" id="PRO_5037793554" description="DUF6443 domain-containing protein" evidence="1">
    <location>
        <begin position="22"/>
        <end position="1430"/>
    </location>
</feature>
<dbReference type="PANTHER" id="PTHR32305">
    <property type="match status" value="1"/>
</dbReference>
<dbReference type="NCBIfam" id="TIGR03696">
    <property type="entry name" value="Rhs_assc_core"/>
    <property type="match status" value="1"/>
</dbReference>